<feature type="compositionally biased region" description="Acidic residues" evidence="2">
    <location>
        <begin position="1330"/>
        <end position="1341"/>
    </location>
</feature>
<dbReference type="InterPro" id="IPR002110">
    <property type="entry name" value="Ankyrin_rpt"/>
</dbReference>
<feature type="repeat" description="ANK" evidence="1">
    <location>
        <begin position="70"/>
        <end position="102"/>
    </location>
</feature>
<dbReference type="PANTHER" id="PTHR24116">
    <property type="entry name" value="KINASE D-INTERACTING SUBSTRATE OF 220 KDA"/>
    <property type="match status" value="1"/>
</dbReference>
<dbReference type="SUPFAM" id="SSF48403">
    <property type="entry name" value="Ankyrin repeat"/>
    <property type="match status" value="1"/>
</dbReference>
<dbReference type="Pfam" id="PF07693">
    <property type="entry name" value="KAP_NTPase"/>
    <property type="match status" value="1"/>
</dbReference>
<dbReference type="InterPro" id="IPR011646">
    <property type="entry name" value="KAP_P-loop"/>
</dbReference>
<keyword evidence="3" id="KW-0472">Membrane</keyword>
<keyword evidence="3" id="KW-0812">Transmembrane</keyword>
<feature type="repeat" description="ANK" evidence="1">
    <location>
        <begin position="202"/>
        <end position="234"/>
    </location>
</feature>
<keyword evidence="3" id="KW-1133">Transmembrane helix</keyword>
<evidence type="ECO:0000256" key="3">
    <source>
        <dbReference type="SAM" id="Phobius"/>
    </source>
</evidence>
<dbReference type="FunFam" id="1.25.40.20:FF:000081">
    <property type="entry name" value="Kinase D-interacting substrate of 220 kDa"/>
    <property type="match status" value="1"/>
</dbReference>
<dbReference type="FunFam" id="1.25.40.20:FF:000126">
    <property type="entry name" value="Kinase D-interacting substrate of 220 kDa"/>
    <property type="match status" value="1"/>
</dbReference>
<dbReference type="Pfam" id="PF12796">
    <property type="entry name" value="Ank_2"/>
    <property type="match status" value="3"/>
</dbReference>
<dbReference type="SMART" id="SM00248">
    <property type="entry name" value="ANK"/>
    <property type="match status" value="11"/>
</dbReference>
<feature type="transmembrane region" description="Helical" evidence="3">
    <location>
        <begin position="524"/>
        <end position="546"/>
    </location>
</feature>
<dbReference type="FunFam" id="1.25.40.20:FF:000047">
    <property type="entry name" value="Kinase D-interacting substrate of 220 kDa B"/>
    <property type="match status" value="1"/>
</dbReference>
<feature type="repeat" description="ANK" evidence="1">
    <location>
        <begin position="37"/>
        <end position="69"/>
    </location>
</feature>
<dbReference type="InterPro" id="IPR052771">
    <property type="entry name" value="Neurotrophin_sig_adaptor"/>
</dbReference>
<reference evidence="6" key="1">
    <citation type="submission" date="2025-08" db="UniProtKB">
        <authorList>
            <consortium name="Ensembl"/>
        </authorList>
    </citation>
    <scope>IDENTIFICATION</scope>
</reference>
<sequence>MSSLTTQSLFSYVEEENLSAIKAHLDKYREVDTRSENGQTALMLASEQGSLEIVQELIRRGANVNLDDIDCWTALISAAKEGHTEVVKELLENNANVEHRDMGGWSALMWAACKGRLEVAHLLLEKGANPNITGQYSVYPIIWAAGRGHAEIVQLLLQHGAKVNCSDKYGTTPLIWAARKGHYDCVMHLLENGANVDQEGANSMTALIVAVRGGFTEVVKELLKRNPNMNMTDKDGNTALMIAAIEGYTEIVQDLLDAGTYVNIPDRSGDTVLIGAVRGGHVEIVRALLNKYADIDVKGQDSKTALYWAVEKSNATMVRDILQCNPDTEAYTKDGETPLIKATKMRNMEIVELLLDKGAKVSAVDKKGDTALHIAIRGRSRKLAELLLRNPKDGRLLYRPNKEGETPYNIDCTHQKSILTQIFGAKHLSPSECDGDMLGYDLYSSALADILSEPTMQPPICVGLYAQWGSGKSFLLKKLEDEMKTFAGQQVEPLFQFSWLVVVLTLLLCGSVALVLGFAVDTKLAIAVALSLLALLYIFFVLVYFGGRKGGEGWSWAWVLSTRLARHIGYLELLLKLMFVNPPELPEQTTKALPVRFLFTDYNRLSSVGGETSMAEMIATLSDACEREFGFLATRLFRVFKNDETQGKKWKKTCCVPSFVLFVLTSGCLITGMTLLAIFKVDAENLTVNAVLIAMASVVGLAVLLNCRTWWRVADSVLHSQRRRLLNAANSMHKLKSEGFMKVKQLSCLGMKQLHKQLFSYYHLYNHRSTGKIVYSSDINTDVYGSEQNEVNHQIFASNWPLNNFVQSWQEDMDRKLSQNSLGEQGRQGSKTALNRRDTYRRRQMQRSVTRQMSFDLTKLLVTEDWFSDISPQTMRRLLNIVSVTGRLLRANQIIFNWDRLASWINLTEEWPYRTSWIILFLEETDGVSDQVTLRTIYERISKNIPTTKDVEPLLEIDGDIRSFEVFLSSHTPVLTTRDVEMFLPCTVNLDPKLREIIADVRDAREQMHLGGVSYPTLPLQDASVRPHSTFGQHSLACSPTGSFPGSFPPAGVLPAAQPHSSYFSGLTGPQHPFYNRANVNGRVLSQCNLDELKKEMNMNFGDWHLFRSMVLEQRHVENQLLRDESGACSEQGSSMLTQLEPHRPSEAPQDMTVNPENFTYSLNLSFEELSGVGLEEPARQHNAHWLANTHRTPSISSLNSQESSNDICKLTDKQQAEYRNAYQEYISHMSQLEISAAGRESSAQVLSSQLLTASSEEKTKECGQDGRKPFAKKSSKPADTIVDFSSVPDGALLDPITEEDEKSEHGSAAKIPPRRKTKGQGPSYHSIPSDEEDSDEEETDATPLLREESWAAEPDLGLLAKGKSFISDIMLDKKSSDSGVRSSRSSSDHSLQDEENEAAQEKEEKSSEKKEEEAHLIELVLESPVKKRVLPHRLSNIQDEAVARMSICSDAPSDSSSPEESWPTSAVSNLNCSSDNTALNNNINNSAQQETPDSTDCPAIIIRPGSSTETTMLPNQNLRGGSQKRSTGPTTDAAEERESVL</sequence>
<feature type="compositionally biased region" description="Polar residues" evidence="2">
    <location>
        <begin position="1506"/>
        <end position="1531"/>
    </location>
</feature>
<dbReference type="Pfam" id="PF13637">
    <property type="entry name" value="Ank_4"/>
    <property type="match status" value="1"/>
</dbReference>
<evidence type="ECO:0000256" key="1">
    <source>
        <dbReference type="PROSITE-ProRule" id="PRU00023"/>
    </source>
</evidence>
<feature type="repeat" description="ANK" evidence="1">
    <location>
        <begin position="136"/>
        <end position="168"/>
    </location>
</feature>
<protein>
    <submittedName>
        <fullName evidence="6">Kinase D-interacting substrate 220a</fullName>
    </submittedName>
</protein>
<evidence type="ECO:0000313" key="7">
    <source>
        <dbReference type="Proteomes" id="UP000694701"/>
    </source>
</evidence>
<feature type="domain" description="KAP NTPase" evidence="4">
    <location>
        <begin position="440"/>
        <end position="726"/>
    </location>
</feature>
<feature type="transmembrane region" description="Helical" evidence="3">
    <location>
        <begin position="659"/>
        <end position="679"/>
    </location>
</feature>
<feature type="transmembrane region" description="Helical" evidence="3">
    <location>
        <begin position="497"/>
        <end position="517"/>
    </location>
</feature>
<feature type="compositionally biased region" description="Low complexity" evidence="2">
    <location>
        <begin position="1450"/>
        <end position="1467"/>
    </location>
</feature>
<dbReference type="GO" id="GO:0030165">
    <property type="term" value="F:PDZ domain binding"/>
    <property type="evidence" value="ECO:0007669"/>
    <property type="project" value="TreeGrafter"/>
</dbReference>
<feature type="repeat" description="ANK" evidence="1">
    <location>
        <begin position="268"/>
        <end position="300"/>
    </location>
</feature>
<evidence type="ECO:0000256" key="2">
    <source>
        <dbReference type="SAM" id="MobiDB-lite"/>
    </source>
</evidence>
<evidence type="ECO:0000259" key="5">
    <source>
        <dbReference type="Pfam" id="PF23307"/>
    </source>
</evidence>
<feature type="domain" description="Kinase D-interacting substrate of 220 kDa-like SAM" evidence="5">
    <location>
        <begin position="1076"/>
        <end position="1127"/>
    </location>
</feature>
<feature type="compositionally biased region" description="Basic and acidic residues" evidence="2">
    <location>
        <begin position="1256"/>
        <end position="1269"/>
    </location>
</feature>
<dbReference type="Ensembl" id="ENSCCRT00020068401.1">
    <property type="protein sequence ID" value="ENSCCRP00020062122.1"/>
    <property type="gene ID" value="ENSCCRG00020029236.1"/>
</dbReference>
<dbReference type="FunFam" id="1.25.40.20:FF:000109">
    <property type="entry name" value="Kinase D-interacting substrate of 220 kDa"/>
    <property type="match status" value="1"/>
</dbReference>
<feature type="repeat" description="ANK" evidence="1">
    <location>
        <begin position="235"/>
        <end position="267"/>
    </location>
</feature>
<accession>A0A8C2FZJ0</accession>
<feature type="region of interest" description="Disordered" evidence="2">
    <location>
        <begin position="1449"/>
        <end position="1542"/>
    </location>
</feature>
<feature type="repeat" description="ANK" evidence="1">
    <location>
        <begin position="334"/>
        <end position="366"/>
    </location>
</feature>
<feature type="compositionally biased region" description="Polar residues" evidence="2">
    <location>
        <begin position="1468"/>
        <end position="1480"/>
    </location>
</feature>
<dbReference type="PROSITE" id="PS50088">
    <property type="entry name" value="ANK_REPEAT"/>
    <property type="match status" value="9"/>
</dbReference>
<feature type="repeat" description="ANK" evidence="1">
    <location>
        <begin position="169"/>
        <end position="201"/>
    </location>
</feature>
<evidence type="ECO:0000259" key="4">
    <source>
        <dbReference type="Pfam" id="PF07693"/>
    </source>
</evidence>
<feature type="compositionally biased region" description="Basic and acidic residues" evidence="2">
    <location>
        <begin position="1400"/>
        <end position="1416"/>
    </location>
</feature>
<name>A0A8C2FZJ0_CYPCA</name>
<feature type="region of interest" description="Disordered" evidence="2">
    <location>
        <begin position="1373"/>
        <end position="1416"/>
    </location>
</feature>
<feature type="transmembrane region" description="Helical" evidence="3">
    <location>
        <begin position="686"/>
        <end position="705"/>
    </location>
</feature>
<dbReference type="Pfam" id="PF00023">
    <property type="entry name" value="Ank"/>
    <property type="match status" value="1"/>
</dbReference>
<dbReference type="GO" id="GO:0019887">
    <property type="term" value="F:protein kinase regulator activity"/>
    <property type="evidence" value="ECO:0007669"/>
    <property type="project" value="TreeGrafter"/>
</dbReference>
<feature type="region of interest" description="Disordered" evidence="2">
    <location>
        <begin position="1249"/>
        <end position="1354"/>
    </location>
</feature>
<dbReference type="InterPro" id="IPR057092">
    <property type="entry name" value="SAM_KIDINS220"/>
</dbReference>
<keyword evidence="1" id="KW-0040">ANK repeat</keyword>
<proteinExistence type="predicted"/>
<dbReference type="Gene3D" id="1.25.40.20">
    <property type="entry name" value="Ankyrin repeat-containing domain"/>
    <property type="match status" value="3"/>
</dbReference>
<dbReference type="InterPro" id="IPR036770">
    <property type="entry name" value="Ankyrin_rpt-contain_sf"/>
</dbReference>
<organism evidence="6 7">
    <name type="scientific">Cyprinus carpio</name>
    <name type="common">Common carp</name>
    <dbReference type="NCBI Taxonomy" id="7962"/>
    <lineage>
        <taxon>Eukaryota</taxon>
        <taxon>Metazoa</taxon>
        <taxon>Chordata</taxon>
        <taxon>Craniata</taxon>
        <taxon>Vertebrata</taxon>
        <taxon>Euteleostomi</taxon>
        <taxon>Actinopterygii</taxon>
        <taxon>Neopterygii</taxon>
        <taxon>Teleostei</taxon>
        <taxon>Ostariophysi</taxon>
        <taxon>Cypriniformes</taxon>
        <taxon>Cyprinidae</taxon>
        <taxon>Cyprininae</taxon>
        <taxon>Cyprinus</taxon>
    </lineage>
</organism>
<feature type="repeat" description="ANK" evidence="1">
    <location>
        <begin position="103"/>
        <end position="135"/>
    </location>
</feature>
<dbReference type="Proteomes" id="UP000694701">
    <property type="component" value="Unplaced"/>
</dbReference>
<evidence type="ECO:0000313" key="6">
    <source>
        <dbReference type="Ensembl" id="ENSCCRP00020062122.1"/>
    </source>
</evidence>
<dbReference type="PRINTS" id="PR01415">
    <property type="entry name" value="ANKYRIN"/>
</dbReference>
<dbReference type="PROSITE" id="PS50297">
    <property type="entry name" value="ANK_REP_REGION"/>
    <property type="match status" value="9"/>
</dbReference>
<dbReference type="Pfam" id="PF23307">
    <property type="entry name" value="SAM_KIDINS220"/>
    <property type="match status" value="1"/>
</dbReference>
<dbReference type="PANTHER" id="PTHR24116:SF1">
    <property type="entry name" value="KINASE D-INTERACTING SUBSTRATE OF 220 KDA ISOFORM X1"/>
    <property type="match status" value="1"/>
</dbReference>